<evidence type="ECO:0000256" key="5">
    <source>
        <dbReference type="ARBA" id="ARBA00022833"/>
    </source>
</evidence>
<dbReference type="EMBL" id="JACHXO010000005">
    <property type="protein sequence ID" value="MBB3195632.1"/>
    <property type="molecule type" value="Genomic_DNA"/>
</dbReference>
<name>A0ABR6GU46_9BURK</name>
<dbReference type="RefSeq" id="WP_221193992.1">
    <property type="nucleotide sequence ID" value="NZ_JACHXO010000005.1"/>
</dbReference>
<feature type="transmembrane region" description="Helical" evidence="9">
    <location>
        <begin position="297"/>
        <end position="317"/>
    </location>
</feature>
<evidence type="ECO:0000256" key="6">
    <source>
        <dbReference type="ARBA" id="ARBA00022989"/>
    </source>
</evidence>
<dbReference type="Pfam" id="PF02535">
    <property type="entry name" value="Zip"/>
    <property type="match status" value="1"/>
</dbReference>
<feature type="transmembrane region" description="Helical" evidence="9">
    <location>
        <begin position="86"/>
        <end position="106"/>
    </location>
</feature>
<feature type="transmembrane region" description="Helical" evidence="9">
    <location>
        <begin position="237"/>
        <end position="262"/>
    </location>
</feature>
<keyword evidence="11" id="KW-1185">Reference proteome</keyword>
<evidence type="ECO:0000256" key="4">
    <source>
        <dbReference type="ARBA" id="ARBA00022692"/>
    </source>
</evidence>
<dbReference type="PANTHER" id="PTHR11040">
    <property type="entry name" value="ZINC/IRON TRANSPORTER"/>
    <property type="match status" value="1"/>
</dbReference>
<feature type="transmembrane region" description="Helical" evidence="9">
    <location>
        <begin position="208"/>
        <end position="231"/>
    </location>
</feature>
<evidence type="ECO:0000256" key="7">
    <source>
        <dbReference type="ARBA" id="ARBA00023136"/>
    </source>
</evidence>
<sequence>MADSDLIVAAHHGPDLERGPDRDEQRRDGGDGRESGPGGSSGSSGSGRRVRRILGWFILLAGAGLLMREGWALLTPGSAPSVIGMALQAGLLAAAATALGTLPALGTRSLSDRAQDGLMGFGAGVMLAACAFSLILPGLAAAREVMGTGAAGSGAAGHGDGATAAALIVAAAVLIGAWALMALDRWLPHEHFIKGREGVDGRRLRRTTLFVMAVTLHNLPEGLAMGVAFAANDPVAAAGLSLAIAIQDLPEGFVIAVALMAVGYPRGKALAIGAASGLIEPVGAVLGAWVVSEWPLLLPWALGFAAGAMLFVISHEIIPESHRKGHERWATQGLMLGFALMMVLDTALG</sequence>
<keyword evidence="5" id="KW-0862">Zinc</keyword>
<keyword evidence="7 9" id="KW-0472">Membrane</keyword>
<organism evidence="10 11">
    <name type="scientific">Roseateles terrae</name>
    <dbReference type="NCBI Taxonomy" id="431060"/>
    <lineage>
        <taxon>Bacteria</taxon>
        <taxon>Pseudomonadati</taxon>
        <taxon>Pseudomonadota</taxon>
        <taxon>Betaproteobacteria</taxon>
        <taxon>Burkholderiales</taxon>
        <taxon>Sphaerotilaceae</taxon>
        <taxon>Roseateles</taxon>
    </lineage>
</organism>
<gene>
    <name evidence="10" type="ORF">FHS28_003038</name>
</gene>
<reference evidence="10 11" key="1">
    <citation type="submission" date="2020-08" db="EMBL/GenBank/DDBJ databases">
        <title>Genomic Encyclopedia of Type Strains, Phase III (KMG-III): the genomes of soil and plant-associated and newly described type strains.</title>
        <authorList>
            <person name="Whitman W."/>
        </authorList>
    </citation>
    <scope>NUCLEOTIDE SEQUENCE [LARGE SCALE GENOMIC DNA]</scope>
    <source>
        <strain evidence="10 11">CECT 7247</strain>
    </source>
</reference>
<feature type="transmembrane region" description="Helical" evidence="9">
    <location>
        <begin position="162"/>
        <end position="187"/>
    </location>
</feature>
<evidence type="ECO:0000313" key="10">
    <source>
        <dbReference type="EMBL" id="MBB3195632.1"/>
    </source>
</evidence>
<keyword evidence="4 9" id="KW-0812">Transmembrane</keyword>
<proteinExistence type="inferred from homology"/>
<evidence type="ECO:0000256" key="9">
    <source>
        <dbReference type="SAM" id="Phobius"/>
    </source>
</evidence>
<evidence type="ECO:0000256" key="1">
    <source>
        <dbReference type="ARBA" id="ARBA00004651"/>
    </source>
</evidence>
<comment type="caution">
    <text evidence="10">The sequence shown here is derived from an EMBL/GenBank/DDBJ whole genome shotgun (WGS) entry which is preliminary data.</text>
</comment>
<protein>
    <submittedName>
        <fullName evidence="10">ZIP family zinc transporter</fullName>
    </submittedName>
</protein>
<feature type="compositionally biased region" description="Gly residues" evidence="8">
    <location>
        <begin position="35"/>
        <end position="45"/>
    </location>
</feature>
<feature type="transmembrane region" description="Helical" evidence="9">
    <location>
        <begin position="269"/>
        <end position="291"/>
    </location>
</feature>
<comment type="subcellular location">
    <subcellularLocation>
        <location evidence="1">Cell membrane</location>
        <topology evidence="1">Multi-pass membrane protein</topology>
    </subcellularLocation>
</comment>
<dbReference type="InterPro" id="IPR003689">
    <property type="entry name" value="ZIP"/>
</dbReference>
<keyword evidence="6 9" id="KW-1133">Transmembrane helix</keyword>
<evidence type="ECO:0000256" key="2">
    <source>
        <dbReference type="ARBA" id="ARBA00006939"/>
    </source>
</evidence>
<dbReference type="Proteomes" id="UP000574369">
    <property type="component" value="Unassembled WGS sequence"/>
</dbReference>
<evidence type="ECO:0000256" key="3">
    <source>
        <dbReference type="ARBA" id="ARBA00022475"/>
    </source>
</evidence>
<accession>A0ABR6GU46</accession>
<evidence type="ECO:0000313" key="11">
    <source>
        <dbReference type="Proteomes" id="UP000574369"/>
    </source>
</evidence>
<feature type="compositionally biased region" description="Basic and acidic residues" evidence="8">
    <location>
        <begin position="12"/>
        <end position="34"/>
    </location>
</feature>
<comment type="similarity">
    <text evidence="2">Belongs to the ZIP transporter (TC 2.A.5) family.</text>
</comment>
<dbReference type="PANTHER" id="PTHR11040:SF211">
    <property type="entry name" value="ZINC TRANSPORTER ZIP11"/>
    <property type="match status" value="1"/>
</dbReference>
<keyword evidence="3" id="KW-1003">Cell membrane</keyword>
<evidence type="ECO:0000256" key="8">
    <source>
        <dbReference type="SAM" id="MobiDB-lite"/>
    </source>
</evidence>
<feature type="transmembrane region" description="Helical" evidence="9">
    <location>
        <begin position="118"/>
        <end position="142"/>
    </location>
</feature>
<feature type="region of interest" description="Disordered" evidence="8">
    <location>
        <begin position="1"/>
        <end position="47"/>
    </location>
</feature>
<feature type="transmembrane region" description="Helical" evidence="9">
    <location>
        <begin position="53"/>
        <end position="74"/>
    </location>
</feature>